<gene>
    <name evidence="2" type="ordered locus">Murru_0456</name>
</gene>
<dbReference type="KEGG" id="mrs:Murru_0456"/>
<dbReference type="HOGENOM" id="CLU_1364801_0_0_10"/>
<dbReference type="eggNOG" id="ENOG502Z7XS">
    <property type="taxonomic scope" value="Bacteria"/>
</dbReference>
<dbReference type="OrthoDB" id="5464673at2"/>
<dbReference type="Proteomes" id="UP000008908">
    <property type="component" value="Chromosome"/>
</dbReference>
<dbReference type="Pfam" id="PF14903">
    <property type="entry name" value="WG_beta_rep"/>
    <property type="match status" value="2"/>
</dbReference>
<evidence type="ECO:0000256" key="1">
    <source>
        <dbReference type="SAM" id="SignalP"/>
    </source>
</evidence>
<evidence type="ECO:0000313" key="3">
    <source>
        <dbReference type="Proteomes" id="UP000008908"/>
    </source>
</evidence>
<reference evidence="2 3" key="2">
    <citation type="journal article" date="2012" name="Stand. Genomic Sci.">
        <title>Complete genome sequence of the facultatively anaerobic, appendaged bacterium Muricauda ruestringensis type strain (B1(T)).</title>
        <authorList>
            <person name="Huntemann M."/>
            <person name="Teshima H."/>
            <person name="Lapidus A."/>
            <person name="Nolan M."/>
            <person name="Lucas S."/>
            <person name="Hammon N."/>
            <person name="Deshpande S."/>
            <person name="Cheng J.F."/>
            <person name="Tapia R."/>
            <person name="Goodwin L.A."/>
            <person name="Pitluck S."/>
            <person name="Liolios K."/>
            <person name="Pagani I."/>
            <person name="Ivanova N."/>
            <person name="Mavromatis K."/>
            <person name="Mikhailova N."/>
            <person name="Pati A."/>
            <person name="Chen A."/>
            <person name="Palaniappan K."/>
            <person name="Land M."/>
            <person name="Hauser L."/>
            <person name="Pan C."/>
            <person name="Brambilla E.M."/>
            <person name="Rohde M."/>
            <person name="Spring S."/>
            <person name="Goker M."/>
            <person name="Detter J.C."/>
            <person name="Bristow J."/>
            <person name="Eisen J.A."/>
            <person name="Markowitz V."/>
            <person name="Hugenholtz P."/>
            <person name="Kyrpides N.C."/>
            <person name="Klenk H.P."/>
            <person name="Woyke T."/>
        </authorList>
    </citation>
    <scope>NUCLEOTIDE SEQUENCE [LARGE SCALE GENOMIC DNA]</scope>
    <source>
        <strain evidence="3">DSM 13258 / LMG 19739 / B1</strain>
    </source>
</reference>
<feature type="signal peptide" evidence="1">
    <location>
        <begin position="1"/>
        <end position="20"/>
    </location>
</feature>
<feature type="chain" id="PRO_5003434866" evidence="1">
    <location>
        <begin position="21"/>
        <end position="225"/>
    </location>
</feature>
<keyword evidence="3" id="KW-1185">Reference proteome</keyword>
<keyword evidence="1" id="KW-0732">Signal</keyword>
<reference evidence="3" key="1">
    <citation type="submission" date="2011-08" db="EMBL/GenBank/DDBJ databases">
        <title>The complete genome of Muricauda ruestringensis DSM 13258.</title>
        <authorList>
            <person name="Lucas S."/>
            <person name="Han J."/>
            <person name="Lapidus A."/>
            <person name="Bruce D."/>
            <person name="Goodwin L."/>
            <person name="Pitluck S."/>
            <person name="Peters L."/>
            <person name="Kyrpides N."/>
            <person name="Mavromatis K."/>
            <person name="Ivanova N."/>
            <person name="Ovchinnikova G."/>
            <person name="Teshima H."/>
            <person name="Detter J.C."/>
            <person name="Tapia R."/>
            <person name="Han C."/>
            <person name="Land M."/>
            <person name="Hauser L."/>
            <person name="Markowitz V."/>
            <person name="Cheng J.-F."/>
            <person name="Hugenholtz P."/>
            <person name="Woyke T."/>
            <person name="Wu D."/>
            <person name="Spring S."/>
            <person name="Schroeder M."/>
            <person name="Brambilla E."/>
            <person name="Klenk H.-P."/>
            <person name="Eisen J.A."/>
        </authorList>
    </citation>
    <scope>NUCLEOTIDE SEQUENCE [LARGE SCALE GENOMIC DNA]</scope>
    <source>
        <strain evidence="3">DSM 13258 / LMG 19739 / B1</strain>
    </source>
</reference>
<proteinExistence type="predicted"/>
<organism evidence="2 3">
    <name type="scientific">Allomuricauda ruestringensis (strain DSM 13258 / CIP 107369 / LMG 19739 / B1)</name>
    <name type="common">Muricauda ruestringensis</name>
    <dbReference type="NCBI Taxonomy" id="886377"/>
    <lineage>
        <taxon>Bacteria</taxon>
        <taxon>Pseudomonadati</taxon>
        <taxon>Bacteroidota</taxon>
        <taxon>Flavobacteriia</taxon>
        <taxon>Flavobacteriales</taxon>
        <taxon>Flavobacteriaceae</taxon>
        <taxon>Flagellimonas</taxon>
    </lineage>
</organism>
<accession>G2PRR1</accession>
<sequence length="225" mass="25748">MRLKYLVGLTFMAIPFLMGAQTLETINDPTIKIKELTEVGPFSEGLAAVRKDGKWGFIDKEGNLAIDFREDLVWDQNADESRSDVKGIKYPEFKNGLCAIQEIKDEGIPYYGFMDTQGNIVIEPEYLNVTGFKDDRAIGIYCRRTFRGKNNFQLNIYEYAFTEVVLNTQGEIIWPISKRENISMTKRRYQTPNLTASFISSDLILVKTGDNDFQISNISEQIQKP</sequence>
<dbReference type="RefSeq" id="WP_014031793.1">
    <property type="nucleotide sequence ID" value="NC_015945.1"/>
</dbReference>
<dbReference type="STRING" id="886377.Murru_0456"/>
<dbReference type="EMBL" id="CP002999">
    <property type="protein sequence ID" value="AEM69510.1"/>
    <property type="molecule type" value="Genomic_DNA"/>
</dbReference>
<protein>
    <submittedName>
        <fullName evidence="2">KWG Leptospira repeat protein</fullName>
    </submittedName>
</protein>
<dbReference type="PANTHER" id="PTHR37841:SF1">
    <property type="entry name" value="DUF3298 DOMAIN-CONTAINING PROTEIN"/>
    <property type="match status" value="1"/>
</dbReference>
<evidence type="ECO:0000313" key="2">
    <source>
        <dbReference type="EMBL" id="AEM69510.1"/>
    </source>
</evidence>
<dbReference type="InterPro" id="IPR032774">
    <property type="entry name" value="WG_beta_rep"/>
</dbReference>
<dbReference type="AlphaFoldDB" id="G2PRR1"/>
<dbReference type="PANTHER" id="PTHR37841">
    <property type="entry name" value="GLR2918 PROTEIN"/>
    <property type="match status" value="1"/>
</dbReference>
<name>G2PRR1_ALLRU</name>